<gene>
    <name evidence="3" type="ORF">C5615_09625</name>
</gene>
<comment type="caution">
    <text evidence="3">The sequence shown here is derived from an EMBL/GenBank/DDBJ whole genome shotgun (WGS) entry which is preliminary data.</text>
</comment>
<keyword evidence="2" id="KW-0472">Membrane</keyword>
<evidence type="ECO:0000256" key="1">
    <source>
        <dbReference type="SAM" id="MobiDB-lite"/>
    </source>
</evidence>
<sequence length="317" mass="33229">MTNRIISGAIAVTATATAIGLSAVAGIQRGGWESERALLIAMGVVLVVSAHLIPALTRGKSAPVRVIGFAIWAAAMAATCYGHATFYVFAASHAGDERASHVTAAAVTAYRDPVTIARDRAAVKGRLAQAHAEQCRRTCPELQARRARLAGEIQALDVERDMAARDSAARDRVTVKRDAAGRDPIAAALGCSPLLIGMLFAVVLEGVACLCWTLALSVDRVTVEPMIAAAAERHIERITPSMPATTVTPRAEVTAKPAGTEEAANPAPPPAPDAALERTRAAVEANQLRATVIEIRRFLGCSQSRAAAIAKQLKQPV</sequence>
<protein>
    <submittedName>
        <fullName evidence="3">Uncharacterized protein</fullName>
    </submittedName>
</protein>
<reference evidence="3 4" key="1">
    <citation type="submission" date="2018-02" db="EMBL/GenBank/DDBJ databases">
        <title>Draft genome sequencing of Burkholderia cepacia Y14-15.</title>
        <authorList>
            <person name="Zheng B.-X."/>
        </authorList>
    </citation>
    <scope>NUCLEOTIDE SEQUENCE [LARGE SCALE GENOMIC DNA]</scope>
    <source>
        <strain evidence="3 4">Y14-15</strain>
    </source>
</reference>
<feature type="transmembrane region" description="Helical" evidence="2">
    <location>
        <begin position="69"/>
        <end position="90"/>
    </location>
</feature>
<accession>A0A2S8IY81</accession>
<evidence type="ECO:0000313" key="3">
    <source>
        <dbReference type="EMBL" id="PQP19693.1"/>
    </source>
</evidence>
<name>A0A2S8IY81_BURCE</name>
<organism evidence="3 4">
    <name type="scientific">Burkholderia cepacia</name>
    <name type="common">Pseudomonas cepacia</name>
    <dbReference type="NCBI Taxonomy" id="292"/>
    <lineage>
        <taxon>Bacteria</taxon>
        <taxon>Pseudomonadati</taxon>
        <taxon>Pseudomonadota</taxon>
        <taxon>Betaproteobacteria</taxon>
        <taxon>Burkholderiales</taxon>
        <taxon>Burkholderiaceae</taxon>
        <taxon>Burkholderia</taxon>
        <taxon>Burkholderia cepacia complex</taxon>
    </lineage>
</organism>
<feature type="transmembrane region" description="Helical" evidence="2">
    <location>
        <begin position="37"/>
        <end position="57"/>
    </location>
</feature>
<feature type="region of interest" description="Disordered" evidence="1">
    <location>
        <begin position="246"/>
        <end position="274"/>
    </location>
</feature>
<evidence type="ECO:0000313" key="4">
    <source>
        <dbReference type="Proteomes" id="UP000238206"/>
    </source>
</evidence>
<proteinExistence type="predicted"/>
<dbReference type="Proteomes" id="UP000238206">
    <property type="component" value="Unassembled WGS sequence"/>
</dbReference>
<keyword evidence="2" id="KW-1133">Transmembrane helix</keyword>
<dbReference type="AlphaFoldDB" id="A0A2S8IY81"/>
<dbReference type="RefSeq" id="WP_105390494.1">
    <property type="nucleotide sequence ID" value="NZ_PUIQ01000009.1"/>
</dbReference>
<evidence type="ECO:0000256" key="2">
    <source>
        <dbReference type="SAM" id="Phobius"/>
    </source>
</evidence>
<feature type="transmembrane region" description="Helical" evidence="2">
    <location>
        <begin position="6"/>
        <end position="25"/>
    </location>
</feature>
<dbReference type="EMBL" id="PUIQ01000009">
    <property type="protein sequence ID" value="PQP19693.1"/>
    <property type="molecule type" value="Genomic_DNA"/>
</dbReference>
<keyword evidence="2" id="KW-0812">Transmembrane</keyword>